<proteinExistence type="predicted"/>
<sequence>MKNLKILFGAFLALVLMVSCEEEDNLDPIGQWDLDAPLLTSAQETIILDEDLPSKPVTFNWEPAVSSERYQVRYTVVIDTAGSENYGTPLLSKVSENGGKDTQVSFTASEIDLALSYAGYGADSDAELEVAVLARSIDKIATDAQNITVHRFETEYKPQQLYLSGTATEGGNEMAQAIPMRAMENADGNLTYQFEAYTHLEAGESFRLYSNQQMPAHVYGGSEGELVKNGDPITVEETGEYRLTADLENHTYNLLKIDYLSVVGDVIPNGWGGDEALEYQGNGVWQRQMYLQTPESGQGGFVLRLNGNWEYLLKRIAGTQNQLYMESQAGDAGVSVEDIPLASAGNYTVTVDLSGDTYTYSLEADQTSTPPSDTPEALYLLANGEIVATFQKDGDVFSSGSFLPLQAEVAYQLNSAEDGSGTSYTLDGAIGETSNPDGDVVNGNLAILEGEGDVMVARDQAYQLKLDFSTGMANWKHYNIKLFHWDEAGGGWDSRDEFLMTYVHPLQYTTTRNLEAGYAMKFNSPWEVQLGADDPTAMSGTMTNNGGSNFQNITTSGTYEVNIEVSENYETGTYEFITQ</sequence>
<dbReference type="InterPro" id="IPR025970">
    <property type="entry name" value="SusE"/>
</dbReference>
<name>A0ABU3C8Y3_9FLAO</name>
<dbReference type="PROSITE" id="PS51257">
    <property type="entry name" value="PROKAR_LIPOPROTEIN"/>
    <property type="match status" value="1"/>
</dbReference>
<dbReference type="RefSeq" id="WP_311534412.1">
    <property type="nucleotide sequence ID" value="NZ_JAVRHQ010000007.1"/>
</dbReference>
<evidence type="ECO:0000259" key="1">
    <source>
        <dbReference type="Pfam" id="PF14292"/>
    </source>
</evidence>
<evidence type="ECO:0000313" key="2">
    <source>
        <dbReference type="EMBL" id="MDT0642782.1"/>
    </source>
</evidence>
<reference evidence="2 3" key="1">
    <citation type="submission" date="2023-09" db="EMBL/GenBank/DDBJ databases">
        <authorList>
            <person name="Rey-Velasco X."/>
        </authorList>
    </citation>
    <scope>NUCLEOTIDE SEQUENCE [LARGE SCALE GENOMIC DNA]</scope>
    <source>
        <strain evidence="2 3">F363</strain>
    </source>
</reference>
<gene>
    <name evidence="2" type="ORF">RM553_08050</name>
</gene>
<feature type="domain" description="SusE outer membrane protein" evidence="1">
    <location>
        <begin position="37"/>
        <end position="132"/>
    </location>
</feature>
<dbReference type="Proteomes" id="UP001262889">
    <property type="component" value="Unassembled WGS sequence"/>
</dbReference>
<dbReference type="Gene3D" id="2.60.40.3620">
    <property type="match status" value="2"/>
</dbReference>
<accession>A0ABU3C8Y3</accession>
<organism evidence="2 3">
    <name type="scientific">Autumnicola tepida</name>
    <dbReference type="NCBI Taxonomy" id="3075595"/>
    <lineage>
        <taxon>Bacteria</taxon>
        <taxon>Pseudomonadati</taxon>
        <taxon>Bacteroidota</taxon>
        <taxon>Flavobacteriia</taxon>
        <taxon>Flavobacteriales</taxon>
        <taxon>Flavobacteriaceae</taxon>
        <taxon>Autumnicola</taxon>
    </lineage>
</organism>
<dbReference type="EMBL" id="JAVRHQ010000007">
    <property type="protein sequence ID" value="MDT0642782.1"/>
    <property type="molecule type" value="Genomic_DNA"/>
</dbReference>
<evidence type="ECO:0000313" key="3">
    <source>
        <dbReference type="Proteomes" id="UP001262889"/>
    </source>
</evidence>
<keyword evidence="3" id="KW-1185">Reference proteome</keyword>
<protein>
    <submittedName>
        <fullName evidence="2">SusE domain-containing protein</fullName>
    </submittedName>
</protein>
<comment type="caution">
    <text evidence="2">The sequence shown here is derived from an EMBL/GenBank/DDBJ whole genome shotgun (WGS) entry which is preliminary data.</text>
</comment>
<dbReference type="Pfam" id="PF14292">
    <property type="entry name" value="SusE"/>
    <property type="match status" value="1"/>
</dbReference>